<sequence>MRRIRLTHLLFTIALAASPALSQTPPAAAPDAPAQARGNGQLQPLYDALKRERDPEKAGSIASEIMSELNDSGSATVNLLMQWASTAVGEKRNGAALDFLDQATLLRPDFAEGWNRRAGLHYAMGDTRKSMADINQVLQREPRHFGAIAGMAAILTDVGQDELALKAWQRYLSIYPADRDAQEAAIKLSEKIAGSRT</sequence>
<proteinExistence type="predicted"/>
<name>A0A922P5G8_9HYPH</name>
<protein>
    <recommendedName>
        <fullName evidence="4">TPR repeat-containing protein</fullName>
    </recommendedName>
</protein>
<dbReference type="AlphaFoldDB" id="A0A922P5G8"/>
<feature type="signal peptide" evidence="1">
    <location>
        <begin position="1"/>
        <end position="22"/>
    </location>
</feature>
<dbReference type="RefSeq" id="WP_051776560.1">
    <property type="nucleotide sequence ID" value="NZ_CAJXID010000009.1"/>
</dbReference>
<dbReference type="Gene3D" id="1.25.40.10">
    <property type="entry name" value="Tetratricopeptide repeat domain"/>
    <property type="match status" value="1"/>
</dbReference>
<evidence type="ECO:0008006" key="4">
    <source>
        <dbReference type="Google" id="ProtNLM"/>
    </source>
</evidence>
<evidence type="ECO:0000256" key="1">
    <source>
        <dbReference type="SAM" id="SignalP"/>
    </source>
</evidence>
<dbReference type="Proteomes" id="UP000052167">
    <property type="component" value="Unassembled WGS sequence"/>
</dbReference>
<keyword evidence="3" id="KW-1185">Reference proteome</keyword>
<feature type="chain" id="PRO_5036926863" description="TPR repeat-containing protein" evidence="1">
    <location>
        <begin position="23"/>
        <end position="197"/>
    </location>
</feature>
<keyword evidence="1" id="KW-0732">Signal</keyword>
<evidence type="ECO:0000313" key="2">
    <source>
        <dbReference type="EMBL" id="KEQ09746.1"/>
    </source>
</evidence>
<dbReference type="SMART" id="SM00028">
    <property type="entry name" value="TPR"/>
    <property type="match status" value="3"/>
</dbReference>
<dbReference type="InterPro" id="IPR019734">
    <property type="entry name" value="TPR_rpt"/>
</dbReference>
<dbReference type="InterPro" id="IPR011990">
    <property type="entry name" value="TPR-like_helical_dom_sf"/>
</dbReference>
<dbReference type="OrthoDB" id="9815010at2"/>
<evidence type="ECO:0000313" key="3">
    <source>
        <dbReference type="Proteomes" id="UP000052167"/>
    </source>
</evidence>
<dbReference type="EMBL" id="JOKJ01000006">
    <property type="protein sequence ID" value="KEQ09746.1"/>
    <property type="molecule type" value="Genomic_DNA"/>
</dbReference>
<comment type="caution">
    <text evidence="2">The sequence shown here is derived from an EMBL/GenBank/DDBJ whole genome shotgun (WGS) entry which is preliminary data.</text>
</comment>
<reference evidence="2 3" key="1">
    <citation type="submission" date="2014-06" db="EMBL/GenBank/DDBJ databases">
        <title>Rhizobium pelagicum/R2-400B4.</title>
        <authorList>
            <person name="Kimes N.E."/>
            <person name="Lopez-Perez M."/>
        </authorList>
    </citation>
    <scope>NUCLEOTIDE SEQUENCE [LARGE SCALE GENOMIC DNA]</scope>
    <source>
        <strain evidence="2 3">R2-400B4</strain>
    </source>
</reference>
<dbReference type="SUPFAM" id="SSF48452">
    <property type="entry name" value="TPR-like"/>
    <property type="match status" value="1"/>
</dbReference>
<organism evidence="2 3">
    <name type="scientific">Pseudorhizobium pelagicum</name>
    <dbReference type="NCBI Taxonomy" id="1509405"/>
    <lineage>
        <taxon>Bacteria</taxon>
        <taxon>Pseudomonadati</taxon>
        <taxon>Pseudomonadota</taxon>
        <taxon>Alphaproteobacteria</taxon>
        <taxon>Hyphomicrobiales</taxon>
        <taxon>Rhizobiaceae</taxon>
        <taxon>Rhizobium/Agrobacterium group</taxon>
        <taxon>Pseudorhizobium</taxon>
    </lineage>
</organism>
<gene>
    <name evidence="2" type="ORF">GV68_23165</name>
</gene>
<accession>A0A922P5G8</accession>